<protein>
    <recommendedName>
        <fullName evidence="2">histidine--tRNA ligase</fullName>
        <ecNumber evidence="2">6.1.1.21</ecNumber>
    </recommendedName>
    <alternativeName>
        <fullName evidence="4">Histidyl-tRNA synthetase</fullName>
    </alternativeName>
</protein>
<dbReference type="NCBIfam" id="TIGR00442">
    <property type="entry name" value="hisS"/>
    <property type="match status" value="1"/>
</dbReference>
<feature type="binding site" evidence="6">
    <location>
        <position position="259"/>
    </location>
    <ligand>
        <name>L-histidine</name>
        <dbReference type="ChEBI" id="CHEBI:57595"/>
    </ligand>
</feature>
<dbReference type="InterPro" id="IPR041715">
    <property type="entry name" value="HisRS-like_core"/>
</dbReference>
<sequence length="445" mass="49352">MVANGAVRGCRDIFALAAAHRRECVNKFAALCSIYNFHEIETPILERAELFARSLGPTSDVITSEMYHVAETDPQLVLRPEGTAGVARALRDVGLLKCAPVYGTRVWYAGQMFRHERPQHGRYRQFWQLGVEAIGDESVITDVDVIVLAAKYMQWIECKTKLRVNTLGKKQNRKQYNEALKEFLKHRYWGMSSLSRKRYDSGNCMRILDSKLAEDIDVMANAPRLEEFVEEEERERFQEVCSLLKEAGVPFCVDNRLVRGLDYYTSTAFEFDGTEGKAVCAGGRYLDVCGASGVGFAVGLDRVEKVKCDGIGSYENGLDGGVVVIGLSKSAERSGCEVGRVAREVTKAFRERGVKCVSRLEGGRLSKVVGRAVRCGAKSVVVIGERDLTKGTAQVKYVSGEGVDEPREVAFSDVVKQVSERIQNECGVEDNGRKGWNKAKIETGT</sequence>
<dbReference type="GO" id="GO:0005737">
    <property type="term" value="C:cytoplasm"/>
    <property type="evidence" value="ECO:0007669"/>
    <property type="project" value="InterPro"/>
</dbReference>
<dbReference type="EC" id="6.1.1.21" evidence="2"/>
<dbReference type="STRING" id="448386.A0A2V3J200"/>
<feature type="binding site" evidence="6">
    <location>
        <position position="132"/>
    </location>
    <ligand>
        <name>L-histidine</name>
        <dbReference type="ChEBI" id="CHEBI:57595"/>
    </ligand>
</feature>
<evidence type="ECO:0000256" key="5">
    <source>
        <dbReference type="ARBA" id="ARBA00047639"/>
    </source>
</evidence>
<dbReference type="GO" id="GO:0005524">
    <property type="term" value="F:ATP binding"/>
    <property type="evidence" value="ECO:0007669"/>
    <property type="project" value="InterPro"/>
</dbReference>
<dbReference type="GO" id="GO:0006427">
    <property type="term" value="P:histidyl-tRNA aminoacylation"/>
    <property type="evidence" value="ECO:0007669"/>
    <property type="project" value="InterPro"/>
</dbReference>
<dbReference type="InterPro" id="IPR006195">
    <property type="entry name" value="aa-tRNA-synth_II"/>
</dbReference>
<dbReference type="InterPro" id="IPR045864">
    <property type="entry name" value="aa-tRNA-synth_II/BPL/LPL"/>
</dbReference>
<dbReference type="InterPro" id="IPR015807">
    <property type="entry name" value="His-tRNA-ligase"/>
</dbReference>
<evidence type="ECO:0000256" key="6">
    <source>
        <dbReference type="PIRSR" id="PIRSR001549-1"/>
    </source>
</evidence>
<evidence type="ECO:0000259" key="7">
    <source>
        <dbReference type="PROSITE" id="PS50862"/>
    </source>
</evidence>
<evidence type="ECO:0000256" key="2">
    <source>
        <dbReference type="ARBA" id="ARBA00012815"/>
    </source>
</evidence>
<dbReference type="HAMAP" id="MF_00127">
    <property type="entry name" value="His_tRNA_synth"/>
    <property type="match status" value="1"/>
</dbReference>
<feature type="domain" description="Aminoacyl-transfer RNA synthetases class-II family profile" evidence="7">
    <location>
        <begin position="37"/>
        <end position="303"/>
    </location>
</feature>
<feature type="binding site" evidence="6">
    <location>
        <position position="114"/>
    </location>
    <ligand>
        <name>L-histidine</name>
        <dbReference type="ChEBI" id="CHEBI:57595"/>
    </ligand>
</feature>
<feature type="binding site" evidence="6">
    <location>
        <begin position="263"/>
        <end position="264"/>
    </location>
    <ligand>
        <name>L-histidine</name>
        <dbReference type="ChEBI" id="CHEBI:57595"/>
    </ligand>
</feature>
<dbReference type="PANTHER" id="PTHR43707">
    <property type="entry name" value="HISTIDYL-TRNA SYNTHETASE"/>
    <property type="match status" value="1"/>
</dbReference>
<dbReference type="OrthoDB" id="1906957at2759"/>
<dbReference type="Gene3D" id="3.40.50.800">
    <property type="entry name" value="Anticodon-binding domain"/>
    <property type="match status" value="1"/>
</dbReference>
<dbReference type="Pfam" id="PF13393">
    <property type="entry name" value="tRNA-synt_His"/>
    <property type="match status" value="1"/>
</dbReference>
<dbReference type="Pfam" id="PF03129">
    <property type="entry name" value="HGTP_anticodon"/>
    <property type="match status" value="1"/>
</dbReference>
<dbReference type="EMBL" id="NBIV01000024">
    <property type="protein sequence ID" value="PXF47410.1"/>
    <property type="molecule type" value="Genomic_DNA"/>
</dbReference>
<dbReference type="CDD" id="cd00773">
    <property type="entry name" value="HisRS-like_core"/>
    <property type="match status" value="1"/>
</dbReference>
<keyword evidence="9" id="KW-1185">Reference proteome</keyword>
<dbReference type="InterPro" id="IPR036621">
    <property type="entry name" value="Anticodon-bd_dom_sf"/>
</dbReference>
<dbReference type="Proteomes" id="UP000247409">
    <property type="component" value="Unassembled WGS sequence"/>
</dbReference>
<dbReference type="SUPFAM" id="SSF55681">
    <property type="entry name" value="Class II aaRS and biotin synthetases"/>
    <property type="match status" value="1"/>
</dbReference>
<dbReference type="GO" id="GO:0004821">
    <property type="term" value="F:histidine-tRNA ligase activity"/>
    <property type="evidence" value="ECO:0007669"/>
    <property type="project" value="UniProtKB-EC"/>
</dbReference>
<evidence type="ECO:0000313" key="9">
    <source>
        <dbReference type="Proteomes" id="UP000247409"/>
    </source>
</evidence>
<dbReference type="InterPro" id="IPR004516">
    <property type="entry name" value="HisRS/HisZ"/>
</dbReference>
<evidence type="ECO:0000256" key="3">
    <source>
        <dbReference type="ARBA" id="ARBA00022741"/>
    </source>
</evidence>
<evidence type="ECO:0000256" key="1">
    <source>
        <dbReference type="ARBA" id="ARBA00008226"/>
    </source>
</evidence>
<accession>A0A2V3J200</accession>
<reference evidence="8 9" key="1">
    <citation type="journal article" date="2018" name="Mol. Biol. Evol.">
        <title>Analysis of the draft genome of the red seaweed Gracilariopsis chorda provides insights into genome size evolution in Rhodophyta.</title>
        <authorList>
            <person name="Lee J."/>
            <person name="Yang E.C."/>
            <person name="Graf L."/>
            <person name="Yang J.H."/>
            <person name="Qiu H."/>
            <person name="Zel Zion U."/>
            <person name="Chan C.X."/>
            <person name="Stephens T.G."/>
            <person name="Weber A.P.M."/>
            <person name="Boo G.H."/>
            <person name="Boo S.M."/>
            <person name="Kim K.M."/>
            <person name="Shin Y."/>
            <person name="Jung M."/>
            <person name="Lee S.J."/>
            <person name="Yim H.S."/>
            <person name="Lee J.H."/>
            <person name="Bhattacharya D."/>
            <person name="Yoon H.S."/>
        </authorList>
    </citation>
    <scope>NUCLEOTIDE SEQUENCE [LARGE SCALE GENOMIC DNA]</scope>
    <source>
        <strain evidence="8 9">SKKU-2015</strain>
        <tissue evidence="8">Whole body</tissue>
    </source>
</reference>
<dbReference type="AlphaFoldDB" id="A0A2V3J200"/>
<dbReference type="SUPFAM" id="SSF52954">
    <property type="entry name" value="Class II aaRS ABD-related"/>
    <property type="match status" value="1"/>
</dbReference>
<gene>
    <name evidence="8" type="ORF">BWQ96_02741</name>
</gene>
<dbReference type="InterPro" id="IPR004154">
    <property type="entry name" value="Anticodon-bd"/>
</dbReference>
<comment type="similarity">
    <text evidence="1">Belongs to the class-II aminoacyl-tRNA synthetase family.</text>
</comment>
<organism evidence="8 9">
    <name type="scientific">Gracilariopsis chorda</name>
    <dbReference type="NCBI Taxonomy" id="448386"/>
    <lineage>
        <taxon>Eukaryota</taxon>
        <taxon>Rhodophyta</taxon>
        <taxon>Florideophyceae</taxon>
        <taxon>Rhodymeniophycidae</taxon>
        <taxon>Gracilariales</taxon>
        <taxon>Gracilariaceae</taxon>
        <taxon>Gracilariopsis</taxon>
    </lineage>
</organism>
<dbReference type="PROSITE" id="PS50862">
    <property type="entry name" value="AA_TRNA_LIGASE_II"/>
    <property type="match status" value="1"/>
</dbReference>
<keyword evidence="8" id="KW-0436">Ligase</keyword>
<dbReference type="PANTHER" id="PTHR43707:SF1">
    <property type="entry name" value="HISTIDINE--TRNA LIGASE, MITOCHONDRIAL-RELATED"/>
    <property type="match status" value="1"/>
</dbReference>
<feature type="binding site" evidence="6">
    <location>
        <begin position="81"/>
        <end position="83"/>
    </location>
    <ligand>
        <name>L-histidine</name>
        <dbReference type="ChEBI" id="CHEBI:57595"/>
    </ligand>
</feature>
<comment type="caution">
    <text evidence="8">The sequence shown here is derived from an EMBL/GenBank/DDBJ whole genome shotgun (WGS) entry which is preliminary data.</text>
</comment>
<dbReference type="PIRSF" id="PIRSF001549">
    <property type="entry name" value="His-tRNA_synth"/>
    <property type="match status" value="1"/>
</dbReference>
<proteinExistence type="inferred from homology"/>
<keyword evidence="3" id="KW-0547">Nucleotide-binding</keyword>
<evidence type="ECO:0000256" key="4">
    <source>
        <dbReference type="ARBA" id="ARBA00030619"/>
    </source>
</evidence>
<evidence type="ECO:0000313" key="8">
    <source>
        <dbReference type="EMBL" id="PXF47410.1"/>
    </source>
</evidence>
<comment type="catalytic activity">
    <reaction evidence="5">
        <text>tRNA(His) + L-histidine + ATP = L-histidyl-tRNA(His) + AMP + diphosphate + H(+)</text>
        <dbReference type="Rhea" id="RHEA:17313"/>
        <dbReference type="Rhea" id="RHEA-COMP:9665"/>
        <dbReference type="Rhea" id="RHEA-COMP:9689"/>
        <dbReference type="ChEBI" id="CHEBI:15378"/>
        <dbReference type="ChEBI" id="CHEBI:30616"/>
        <dbReference type="ChEBI" id="CHEBI:33019"/>
        <dbReference type="ChEBI" id="CHEBI:57595"/>
        <dbReference type="ChEBI" id="CHEBI:78442"/>
        <dbReference type="ChEBI" id="CHEBI:78527"/>
        <dbReference type="ChEBI" id="CHEBI:456215"/>
        <dbReference type="EC" id="6.1.1.21"/>
    </reaction>
</comment>
<feature type="binding site" evidence="6">
    <location>
        <position position="128"/>
    </location>
    <ligand>
        <name>L-histidine</name>
        <dbReference type="ChEBI" id="CHEBI:57595"/>
    </ligand>
</feature>
<name>A0A2V3J200_9FLOR</name>
<dbReference type="Gene3D" id="3.30.930.10">
    <property type="entry name" value="Bira Bifunctional Protein, Domain 2"/>
    <property type="match status" value="1"/>
</dbReference>